<organism evidence="2 3">
    <name type="scientific">Amycolatopsis panacis</name>
    <dbReference type="NCBI Taxonomy" id="2340917"/>
    <lineage>
        <taxon>Bacteria</taxon>
        <taxon>Bacillati</taxon>
        <taxon>Actinomycetota</taxon>
        <taxon>Actinomycetes</taxon>
        <taxon>Pseudonocardiales</taxon>
        <taxon>Pseudonocardiaceae</taxon>
        <taxon>Amycolatopsis</taxon>
    </lineage>
</organism>
<keyword evidence="3" id="KW-1185">Reference proteome</keyword>
<feature type="compositionally biased region" description="Basic and acidic residues" evidence="1">
    <location>
        <begin position="129"/>
        <end position="146"/>
    </location>
</feature>
<accession>A0A419I4R5</accession>
<dbReference type="RefSeq" id="WP_147397393.1">
    <property type="nucleotide sequence ID" value="NZ_QZFV01000078.1"/>
</dbReference>
<gene>
    <name evidence="2" type="ORF">D5S19_14025</name>
</gene>
<dbReference type="OrthoDB" id="3623979at2"/>
<evidence type="ECO:0000256" key="1">
    <source>
        <dbReference type="SAM" id="MobiDB-lite"/>
    </source>
</evidence>
<dbReference type="EMBL" id="QZFV01000078">
    <property type="protein sequence ID" value="RJQ85494.1"/>
    <property type="molecule type" value="Genomic_DNA"/>
</dbReference>
<name>A0A419I4R5_9PSEU</name>
<evidence type="ECO:0000313" key="2">
    <source>
        <dbReference type="EMBL" id="RJQ85494.1"/>
    </source>
</evidence>
<dbReference type="AlphaFoldDB" id="A0A419I4R5"/>
<proteinExistence type="predicted"/>
<feature type="region of interest" description="Disordered" evidence="1">
    <location>
        <begin position="121"/>
        <end position="146"/>
    </location>
</feature>
<dbReference type="Proteomes" id="UP000285112">
    <property type="component" value="Unassembled WGS sequence"/>
</dbReference>
<sequence length="146" mass="15743">MSDTRPPSSPSTASTITAALDKATRAVYQAVRERGESDRPPLPGAVRAGTWQLIHLLGALGELAATLAPHVGSYPQRYRLHTDDDTNPAQHVAHACRELAALRHALEKGQRAAREIHTALSHLNTLPPPDHRESGSAGNTERDEGR</sequence>
<protein>
    <submittedName>
        <fullName evidence="2">Uncharacterized protein</fullName>
    </submittedName>
</protein>
<reference evidence="2 3" key="1">
    <citation type="submission" date="2018-09" db="EMBL/GenBank/DDBJ databases">
        <title>YIM PH 21725 draft genome.</title>
        <authorList>
            <person name="Miao C."/>
        </authorList>
    </citation>
    <scope>NUCLEOTIDE SEQUENCE [LARGE SCALE GENOMIC DNA]</scope>
    <source>
        <strain evidence="3">YIM PH21725</strain>
    </source>
</reference>
<comment type="caution">
    <text evidence="2">The sequence shown here is derived from an EMBL/GenBank/DDBJ whole genome shotgun (WGS) entry which is preliminary data.</text>
</comment>
<evidence type="ECO:0000313" key="3">
    <source>
        <dbReference type="Proteomes" id="UP000285112"/>
    </source>
</evidence>